<dbReference type="GO" id="GO:0008270">
    <property type="term" value="F:zinc ion binding"/>
    <property type="evidence" value="ECO:0007669"/>
    <property type="project" value="UniProtKB-KW"/>
</dbReference>
<sequence length="662" mass="76300">MSDLQEFFSNYHSESDDEINETNVRKRKEQKKRIWIKSKEFETAELAINYVDNFKTWKKITTYNSSAGCKVTYRCTAGEYRKNECPAGIYLLFHSESSVVSLYEAKNEHSNHVDGNRGLSMVTREMVRQLFEDGIRKPNAIIAAFQNHGLKEPEKLKLKNFLAKVRQEKFGPPTISVKDVFNWCNARMDVPVEEDTPFVLGVNVEVDDGDKHDLKIVISTKRLLRLMIKTEGVQTDATYKLIWQGYPVLIVGSSDMNRTFHPFAIAVCNNETESDFAFIFKCVKDSCYKINETEWNPKILLADASSAITNGFKAVFGFPFRRLMCYFHAVKNIDGKLRGIQDKDEIRNDIECLHLCPDDETFNIVSELFLKKWKEKNDVNITTFTEYFKSVWLTSNRHWYIGSRNYFPITNNGLEATNAVIKKEHTFRERLPVGQFLEVLENAIVKKWSNERDPVNPNYKPFYMKPQYSTKVWTEAYQWAKLEVKILEGKNGNQSVFYLPSSQVKQNISAEMVRSHENAYLKWTSFDEYKTEYSNCIWKVIVSASDSDGSVSTCSCPVFAKKYICKHSLGMLIRMGKEKVPNEAKGLPLGQKLKSCSDEDVQKECKSKGAIKCVDNWKKGGGYECVCPDGYVTDSEKRCIGSYQFMLTVKYKIYCKLLNIAL</sequence>
<gene>
    <name evidence="3" type="ORF">AVEN_1295_1</name>
</gene>
<proteinExistence type="predicted"/>
<comment type="caution">
    <text evidence="3">The sequence shown here is derived from an EMBL/GenBank/DDBJ whole genome shotgun (WGS) entry which is preliminary data.</text>
</comment>
<accession>A0A4Y2WAS5</accession>
<evidence type="ECO:0000313" key="4">
    <source>
        <dbReference type="Proteomes" id="UP000499080"/>
    </source>
</evidence>
<keyword evidence="1" id="KW-0862">Zinc</keyword>
<protein>
    <recommendedName>
        <fullName evidence="2">SWIM-type domain-containing protein</fullName>
    </recommendedName>
</protein>
<dbReference type="Proteomes" id="UP000499080">
    <property type="component" value="Unassembled WGS sequence"/>
</dbReference>
<feature type="domain" description="SWIM-type" evidence="2">
    <location>
        <begin position="538"/>
        <end position="576"/>
    </location>
</feature>
<dbReference type="Pfam" id="PF10551">
    <property type="entry name" value="MULE"/>
    <property type="match status" value="1"/>
</dbReference>
<evidence type="ECO:0000259" key="2">
    <source>
        <dbReference type="PROSITE" id="PS50966"/>
    </source>
</evidence>
<dbReference type="InterPro" id="IPR007527">
    <property type="entry name" value="Znf_SWIM"/>
</dbReference>
<name>A0A4Y2WAS5_ARAVE</name>
<evidence type="ECO:0000256" key="1">
    <source>
        <dbReference type="PROSITE-ProRule" id="PRU00325"/>
    </source>
</evidence>
<dbReference type="PROSITE" id="PS50966">
    <property type="entry name" value="ZF_SWIM"/>
    <property type="match status" value="1"/>
</dbReference>
<dbReference type="InterPro" id="IPR018289">
    <property type="entry name" value="MULE_transposase_dom"/>
</dbReference>
<dbReference type="OrthoDB" id="119028at2759"/>
<keyword evidence="4" id="KW-1185">Reference proteome</keyword>
<organism evidence="3 4">
    <name type="scientific">Araneus ventricosus</name>
    <name type="common">Orbweaver spider</name>
    <name type="synonym">Epeira ventricosa</name>
    <dbReference type="NCBI Taxonomy" id="182803"/>
    <lineage>
        <taxon>Eukaryota</taxon>
        <taxon>Metazoa</taxon>
        <taxon>Ecdysozoa</taxon>
        <taxon>Arthropoda</taxon>
        <taxon>Chelicerata</taxon>
        <taxon>Arachnida</taxon>
        <taxon>Araneae</taxon>
        <taxon>Araneomorphae</taxon>
        <taxon>Entelegynae</taxon>
        <taxon>Araneoidea</taxon>
        <taxon>Araneidae</taxon>
        <taxon>Araneus</taxon>
    </lineage>
</organism>
<reference evidence="3 4" key="1">
    <citation type="journal article" date="2019" name="Sci. Rep.">
        <title>Orb-weaving spider Araneus ventricosus genome elucidates the spidroin gene catalogue.</title>
        <authorList>
            <person name="Kono N."/>
            <person name="Nakamura H."/>
            <person name="Ohtoshi R."/>
            <person name="Moran D.A.P."/>
            <person name="Shinohara A."/>
            <person name="Yoshida Y."/>
            <person name="Fujiwara M."/>
            <person name="Mori M."/>
            <person name="Tomita M."/>
            <person name="Arakawa K."/>
        </authorList>
    </citation>
    <scope>NUCLEOTIDE SEQUENCE [LARGE SCALE GENOMIC DNA]</scope>
</reference>
<dbReference type="EMBL" id="BGPR01058600">
    <property type="protein sequence ID" value="GBO34743.1"/>
    <property type="molecule type" value="Genomic_DNA"/>
</dbReference>
<dbReference type="AlphaFoldDB" id="A0A4Y2WAS5"/>
<dbReference type="Pfam" id="PF04434">
    <property type="entry name" value="SWIM"/>
    <property type="match status" value="1"/>
</dbReference>
<evidence type="ECO:0000313" key="3">
    <source>
        <dbReference type="EMBL" id="GBO34743.1"/>
    </source>
</evidence>
<keyword evidence="1" id="KW-0863">Zinc-finger</keyword>
<keyword evidence="1" id="KW-0479">Metal-binding</keyword>